<evidence type="ECO:0000259" key="2">
    <source>
        <dbReference type="PROSITE" id="PS50110"/>
    </source>
</evidence>
<dbReference type="Pfam" id="PF04397">
    <property type="entry name" value="LytTR"/>
    <property type="match status" value="1"/>
</dbReference>
<dbReference type="InterPro" id="IPR007492">
    <property type="entry name" value="LytTR_DNA-bd_dom"/>
</dbReference>
<feature type="domain" description="HTH LytTR-type" evidence="3">
    <location>
        <begin position="143"/>
        <end position="227"/>
    </location>
</feature>
<keyword evidence="5" id="KW-1185">Reference proteome</keyword>
<dbReference type="Gene3D" id="2.40.50.1020">
    <property type="entry name" value="LytTr DNA-binding domain"/>
    <property type="match status" value="1"/>
</dbReference>
<dbReference type="Pfam" id="PF00072">
    <property type="entry name" value="Response_reg"/>
    <property type="match status" value="1"/>
</dbReference>
<dbReference type="InterPro" id="IPR011006">
    <property type="entry name" value="CheY-like_superfamily"/>
</dbReference>
<sequence length="240" mass="27073">MHIAIVEDDAAASAQAVALLKQYVQTHEQTISWLTYPSAEAFLFALPDQAFDLLLLDIRLAGQDGVTLAKTIRQRDANIAIAFLSNYEQYVFDGYDVDALAYIMKPLTLDKLTGLLTKAMARVQPEALMLNLHGTLERIYLYDIRYVEASGHYLTIHTQTADLTLKDTLDHLQTQLIGTNFVRVHRAFVVNLNFVSSLEATDLTLNDGTDIPVARSKRSALRDQLLQHYRTLNQEERPHS</sequence>
<dbReference type="EMBL" id="JBHTOA010000020">
    <property type="protein sequence ID" value="MFD1398582.1"/>
    <property type="molecule type" value="Genomic_DNA"/>
</dbReference>
<protein>
    <submittedName>
        <fullName evidence="4">LytR/AlgR family response regulator transcription factor</fullName>
    </submittedName>
</protein>
<dbReference type="PROSITE" id="PS50930">
    <property type="entry name" value="HTH_LYTTR"/>
    <property type="match status" value="1"/>
</dbReference>
<evidence type="ECO:0000313" key="4">
    <source>
        <dbReference type="EMBL" id="MFD1398582.1"/>
    </source>
</evidence>
<evidence type="ECO:0000313" key="5">
    <source>
        <dbReference type="Proteomes" id="UP001597199"/>
    </source>
</evidence>
<dbReference type="SMART" id="SM00448">
    <property type="entry name" value="REC"/>
    <property type="match status" value="1"/>
</dbReference>
<feature type="domain" description="Response regulatory" evidence="2">
    <location>
        <begin position="2"/>
        <end position="120"/>
    </location>
</feature>
<accession>A0ABW4BDL1</accession>
<organism evidence="4 5">
    <name type="scientific">Lacticaseibacillus suilingensis</name>
    <dbReference type="NCBI Taxonomy" id="2799577"/>
    <lineage>
        <taxon>Bacteria</taxon>
        <taxon>Bacillati</taxon>
        <taxon>Bacillota</taxon>
        <taxon>Bacilli</taxon>
        <taxon>Lactobacillales</taxon>
        <taxon>Lactobacillaceae</taxon>
        <taxon>Lacticaseibacillus</taxon>
    </lineage>
</organism>
<dbReference type="InterPro" id="IPR046947">
    <property type="entry name" value="LytR-like"/>
</dbReference>
<gene>
    <name evidence="4" type="ORF">ACFQ41_04615</name>
</gene>
<proteinExistence type="predicted"/>
<evidence type="ECO:0000256" key="1">
    <source>
        <dbReference type="PROSITE-ProRule" id="PRU00169"/>
    </source>
</evidence>
<dbReference type="Proteomes" id="UP001597199">
    <property type="component" value="Unassembled WGS sequence"/>
</dbReference>
<dbReference type="RefSeq" id="WP_204119445.1">
    <property type="nucleotide sequence ID" value="NZ_BOLV01000015.1"/>
</dbReference>
<feature type="modified residue" description="4-aspartylphosphate" evidence="1">
    <location>
        <position position="57"/>
    </location>
</feature>
<keyword evidence="1" id="KW-0597">Phosphoprotein</keyword>
<dbReference type="SMART" id="SM00850">
    <property type="entry name" value="LytTR"/>
    <property type="match status" value="1"/>
</dbReference>
<dbReference type="PANTHER" id="PTHR37299">
    <property type="entry name" value="TRANSCRIPTIONAL REGULATOR-RELATED"/>
    <property type="match status" value="1"/>
</dbReference>
<dbReference type="PANTHER" id="PTHR37299:SF1">
    <property type="entry name" value="STAGE 0 SPORULATION PROTEIN A HOMOLOG"/>
    <property type="match status" value="1"/>
</dbReference>
<dbReference type="SUPFAM" id="SSF52172">
    <property type="entry name" value="CheY-like"/>
    <property type="match status" value="1"/>
</dbReference>
<dbReference type="PROSITE" id="PS50110">
    <property type="entry name" value="RESPONSE_REGULATORY"/>
    <property type="match status" value="1"/>
</dbReference>
<comment type="caution">
    <text evidence="4">The sequence shown here is derived from an EMBL/GenBank/DDBJ whole genome shotgun (WGS) entry which is preliminary data.</text>
</comment>
<dbReference type="Gene3D" id="3.40.50.2300">
    <property type="match status" value="1"/>
</dbReference>
<evidence type="ECO:0000259" key="3">
    <source>
        <dbReference type="PROSITE" id="PS50930"/>
    </source>
</evidence>
<reference evidence="5" key="1">
    <citation type="journal article" date="2019" name="Int. J. Syst. Evol. Microbiol.">
        <title>The Global Catalogue of Microorganisms (GCM) 10K type strain sequencing project: providing services to taxonomists for standard genome sequencing and annotation.</title>
        <authorList>
            <consortium name="The Broad Institute Genomics Platform"/>
            <consortium name="The Broad Institute Genome Sequencing Center for Infectious Disease"/>
            <person name="Wu L."/>
            <person name="Ma J."/>
        </authorList>
    </citation>
    <scope>NUCLEOTIDE SEQUENCE [LARGE SCALE GENOMIC DNA]</scope>
    <source>
        <strain evidence="5">CCM 9110</strain>
    </source>
</reference>
<name>A0ABW4BDL1_9LACO</name>
<dbReference type="InterPro" id="IPR001789">
    <property type="entry name" value="Sig_transdc_resp-reg_receiver"/>
</dbReference>